<reference evidence="1 2" key="1">
    <citation type="submission" date="2019-03" db="EMBL/GenBank/DDBJ databases">
        <title>Genomics of glacier-inhabiting Cryobacterium strains.</title>
        <authorList>
            <person name="Liu Q."/>
            <person name="Xin Y.-H."/>
        </authorList>
    </citation>
    <scope>NUCLEOTIDE SEQUENCE [LARGE SCALE GENOMIC DNA]</scope>
    <source>
        <strain evidence="1 2">TMT1-23-1</strain>
    </source>
</reference>
<dbReference type="RefSeq" id="WP_134432719.1">
    <property type="nucleotide sequence ID" value="NZ_SOGQ01000083.1"/>
</dbReference>
<dbReference type="EMBL" id="SOGQ01000083">
    <property type="protein sequence ID" value="TFC94568.1"/>
    <property type="molecule type" value="Genomic_DNA"/>
</dbReference>
<name>A0ABY2ITL0_9MICO</name>
<comment type="caution">
    <text evidence="1">The sequence shown here is derived from an EMBL/GenBank/DDBJ whole genome shotgun (WGS) entry which is preliminary data.</text>
</comment>
<evidence type="ECO:0008006" key="3">
    <source>
        <dbReference type="Google" id="ProtNLM"/>
    </source>
</evidence>
<gene>
    <name evidence="1" type="ORF">E3T28_14800</name>
</gene>
<dbReference type="Gene3D" id="3.40.50.300">
    <property type="entry name" value="P-loop containing nucleotide triphosphate hydrolases"/>
    <property type="match status" value="1"/>
</dbReference>
<sequence length="523" mass="56887">MVTEQKVFEKVTTTPAIGSNSNLFLPENWEILRDSHIPPRYVSAFTGAEPGRVEFLAGAHSLGLIGTDGSGSKLKPQQLVMADAANALNDLGYPLNPFMGTLVPRRSSKTTTALAIVLGRCFVRPGYLAAFTLCTTGLMARKRFHSDIVPALERAYPDEDTRPFKVHRSAGSERIEWKNGSRFVVVPPQSESFRSEAFDCVLLDEAGEADVGMGEDLLAGLLPTLDTRPASQVLICGTAAKFRTGNLLWDTLKDGRDGVPGTGIVEYSAPDYLTADDVETWELTEPVVRAAHPGIDTLTTIEAIERNYRKLPRAQFIREYLSVFDDVGATLGIIRPEKWKAAEIDGDMPEPPGHFAIGISAAPNQASASIVAAWRENGAGRILLLDHRDGVRWLAPRALELARKYKVPLVYDNFGVILVEVEALQRAKPRPRLEPQTTRQVTTAAGLLVKEIDTGNVGHYGQDDLSEAAAIVKKRKIGPTAWGFGRGEPDDDITSIEAASMALRVYDGTPVRSKVMLITASGS</sequence>
<protein>
    <recommendedName>
        <fullName evidence="3">Terminase</fullName>
    </recommendedName>
</protein>
<proteinExistence type="predicted"/>
<organism evidence="1 2">
    <name type="scientific">Cryobacterium sinapicolor</name>
    <dbReference type="NCBI Taxonomy" id="1259236"/>
    <lineage>
        <taxon>Bacteria</taxon>
        <taxon>Bacillati</taxon>
        <taxon>Actinomycetota</taxon>
        <taxon>Actinomycetes</taxon>
        <taxon>Micrococcales</taxon>
        <taxon>Microbacteriaceae</taxon>
        <taxon>Cryobacterium</taxon>
    </lineage>
</organism>
<evidence type="ECO:0000313" key="2">
    <source>
        <dbReference type="Proteomes" id="UP000297853"/>
    </source>
</evidence>
<evidence type="ECO:0000313" key="1">
    <source>
        <dbReference type="EMBL" id="TFC94568.1"/>
    </source>
</evidence>
<accession>A0ABY2ITL0</accession>
<dbReference type="Proteomes" id="UP000297853">
    <property type="component" value="Unassembled WGS sequence"/>
</dbReference>
<dbReference type="InterPro" id="IPR027417">
    <property type="entry name" value="P-loop_NTPase"/>
</dbReference>
<keyword evidence="2" id="KW-1185">Reference proteome</keyword>